<dbReference type="SMART" id="SM00257">
    <property type="entry name" value="LysM"/>
    <property type="match status" value="2"/>
</dbReference>
<dbReference type="PANTHER" id="PTHR34997">
    <property type="entry name" value="AM15"/>
    <property type="match status" value="1"/>
</dbReference>
<dbReference type="KEGG" id="cdet:87946143"/>
<keyword evidence="7" id="KW-1185">Reference proteome</keyword>
<proteinExistence type="inferred from homology"/>
<evidence type="ECO:0000256" key="2">
    <source>
        <dbReference type="ARBA" id="ARBA00023026"/>
    </source>
</evidence>
<name>A0AAX4IP26_9PEZI</name>
<keyword evidence="2" id="KW-0843">Virulence</keyword>
<keyword evidence="4" id="KW-0732">Signal</keyword>
<feature type="domain" description="LysM" evidence="5">
    <location>
        <begin position="281"/>
        <end position="327"/>
    </location>
</feature>
<sequence length="350" mass="38783">MAVISKATSVAGLAVLVPSVLAQQFMGATFPYEFFNLSSPCLEALNTTLDCSRRLASHTNFESPRVDVLDLDGIAAVCTDSCKESMQQLRHKIENDCNPITDLVDHGLTMFTATHMVDWYIYTYDISCYRNRDTGEFCDYILDGWRDQADDAPHDCDDCVLGPTEIEVNSEIGHTKARSAEFQSAISSCDKTGYTYIEPDIHSSTSAAPAESTILAKNWSAHRMSSDCAFTYRVREGDTCESISVDQSVSTKGLIEGNDAINSRCDGLKAGQDLCMPEQCKIHFVESGDSCESLAEKYGATPNDLAKWNPRMYIQCNDFRYSKPTYICVGPPLSTKNAHETSDTRNESRF</sequence>
<dbReference type="GeneID" id="87946143"/>
<evidence type="ECO:0000313" key="6">
    <source>
        <dbReference type="EMBL" id="WQF84626.1"/>
    </source>
</evidence>
<feature type="chain" id="PRO_5043365702" evidence="4">
    <location>
        <begin position="23"/>
        <end position="350"/>
    </location>
</feature>
<keyword evidence="1" id="KW-0147">Chitin-binding</keyword>
<dbReference type="CDD" id="cd00118">
    <property type="entry name" value="LysM"/>
    <property type="match status" value="2"/>
</dbReference>
<dbReference type="Proteomes" id="UP001322277">
    <property type="component" value="Chromosome 6"/>
</dbReference>
<dbReference type="InterPro" id="IPR036779">
    <property type="entry name" value="LysM_dom_sf"/>
</dbReference>
<dbReference type="EMBL" id="CP137310">
    <property type="protein sequence ID" value="WQF84626.1"/>
    <property type="molecule type" value="Genomic_DNA"/>
</dbReference>
<dbReference type="InterPro" id="IPR018392">
    <property type="entry name" value="LysM"/>
</dbReference>
<gene>
    <name evidence="6" type="ORF">CDEST_09640</name>
</gene>
<reference evidence="7" key="1">
    <citation type="journal article" date="2023" name="bioRxiv">
        <title>Complete genome of the Medicago anthracnose fungus, Colletotrichum destructivum, reveals a mini-chromosome-like region within a core chromosome.</title>
        <authorList>
            <person name="Lapalu N."/>
            <person name="Simon A."/>
            <person name="Lu A."/>
            <person name="Plaumann P.-L."/>
            <person name="Amselem J."/>
            <person name="Pigne S."/>
            <person name="Auger A."/>
            <person name="Koch C."/>
            <person name="Dallery J.-F."/>
            <person name="O'Connell R.J."/>
        </authorList>
    </citation>
    <scope>NUCLEOTIDE SEQUENCE [LARGE SCALE GENOMIC DNA]</scope>
    <source>
        <strain evidence="7">CBS 520.97</strain>
    </source>
</reference>
<accession>A0AAX4IP26</accession>
<feature type="signal peptide" evidence="4">
    <location>
        <begin position="1"/>
        <end position="22"/>
    </location>
</feature>
<feature type="domain" description="LysM" evidence="5">
    <location>
        <begin position="230"/>
        <end position="276"/>
    </location>
</feature>
<dbReference type="SUPFAM" id="SSF54106">
    <property type="entry name" value="LysM domain"/>
    <property type="match status" value="2"/>
</dbReference>
<dbReference type="PANTHER" id="PTHR34997:SF1">
    <property type="entry name" value="PEPTIDOGLYCAN-BINDING LYSIN DOMAIN"/>
    <property type="match status" value="1"/>
</dbReference>
<evidence type="ECO:0000256" key="3">
    <source>
        <dbReference type="ARBA" id="ARBA00044955"/>
    </source>
</evidence>
<dbReference type="PROSITE" id="PS51782">
    <property type="entry name" value="LYSM"/>
    <property type="match status" value="2"/>
</dbReference>
<evidence type="ECO:0000259" key="5">
    <source>
        <dbReference type="PROSITE" id="PS51782"/>
    </source>
</evidence>
<dbReference type="InterPro" id="IPR052210">
    <property type="entry name" value="LysM1-like"/>
</dbReference>
<evidence type="ECO:0000256" key="1">
    <source>
        <dbReference type="ARBA" id="ARBA00022669"/>
    </source>
</evidence>
<dbReference type="Pfam" id="PF01476">
    <property type="entry name" value="LysM"/>
    <property type="match status" value="2"/>
</dbReference>
<protein>
    <submittedName>
        <fullName evidence="6">LysM domain-containing protein</fullName>
    </submittedName>
</protein>
<dbReference type="Gene3D" id="3.10.350.10">
    <property type="entry name" value="LysM domain"/>
    <property type="match status" value="2"/>
</dbReference>
<dbReference type="RefSeq" id="XP_062781850.1">
    <property type="nucleotide sequence ID" value="XM_062925799.1"/>
</dbReference>
<organism evidence="6 7">
    <name type="scientific">Colletotrichum destructivum</name>
    <dbReference type="NCBI Taxonomy" id="34406"/>
    <lineage>
        <taxon>Eukaryota</taxon>
        <taxon>Fungi</taxon>
        <taxon>Dikarya</taxon>
        <taxon>Ascomycota</taxon>
        <taxon>Pezizomycotina</taxon>
        <taxon>Sordariomycetes</taxon>
        <taxon>Hypocreomycetidae</taxon>
        <taxon>Glomerellales</taxon>
        <taxon>Glomerellaceae</taxon>
        <taxon>Colletotrichum</taxon>
        <taxon>Colletotrichum destructivum species complex</taxon>
    </lineage>
</organism>
<comment type="similarity">
    <text evidence="3">Belongs to the secreted LysM effector family.</text>
</comment>
<dbReference type="AlphaFoldDB" id="A0AAX4IP26"/>
<evidence type="ECO:0000256" key="4">
    <source>
        <dbReference type="SAM" id="SignalP"/>
    </source>
</evidence>
<dbReference type="GO" id="GO:0008061">
    <property type="term" value="F:chitin binding"/>
    <property type="evidence" value="ECO:0007669"/>
    <property type="project" value="UniProtKB-KW"/>
</dbReference>
<evidence type="ECO:0000313" key="7">
    <source>
        <dbReference type="Proteomes" id="UP001322277"/>
    </source>
</evidence>